<comment type="caution">
    <text evidence="2">The sequence shown here is derived from an EMBL/GenBank/DDBJ whole genome shotgun (WGS) entry which is preliminary data.</text>
</comment>
<organism evidence="2 3">
    <name type="scientific">Myriangium duriaei CBS 260.36</name>
    <dbReference type="NCBI Taxonomy" id="1168546"/>
    <lineage>
        <taxon>Eukaryota</taxon>
        <taxon>Fungi</taxon>
        <taxon>Dikarya</taxon>
        <taxon>Ascomycota</taxon>
        <taxon>Pezizomycotina</taxon>
        <taxon>Dothideomycetes</taxon>
        <taxon>Dothideomycetidae</taxon>
        <taxon>Myriangiales</taxon>
        <taxon>Myriangiaceae</taxon>
        <taxon>Myriangium</taxon>
    </lineage>
</organism>
<gene>
    <name evidence="2" type="ORF">K461DRAFT_273709</name>
</gene>
<reference evidence="2" key="1">
    <citation type="journal article" date="2020" name="Stud. Mycol.">
        <title>101 Dothideomycetes genomes: a test case for predicting lifestyles and emergence of pathogens.</title>
        <authorList>
            <person name="Haridas S."/>
            <person name="Albert R."/>
            <person name="Binder M."/>
            <person name="Bloem J."/>
            <person name="Labutti K."/>
            <person name="Salamov A."/>
            <person name="Andreopoulos B."/>
            <person name="Baker S."/>
            <person name="Barry K."/>
            <person name="Bills G."/>
            <person name="Bluhm B."/>
            <person name="Cannon C."/>
            <person name="Castanera R."/>
            <person name="Culley D."/>
            <person name="Daum C."/>
            <person name="Ezra D."/>
            <person name="Gonzalez J."/>
            <person name="Henrissat B."/>
            <person name="Kuo A."/>
            <person name="Liang C."/>
            <person name="Lipzen A."/>
            <person name="Lutzoni F."/>
            <person name="Magnuson J."/>
            <person name="Mondo S."/>
            <person name="Nolan M."/>
            <person name="Ohm R."/>
            <person name="Pangilinan J."/>
            <person name="Park H.-J."/>
            <person name="Ramirez L."/>
            <person name="Alfaro M."/>
            <person name="Sun H."/>
            <person name="Tritt A."/>
            <person name="Yoshinaga Y."/>
            <person name="Zwiers L.-H."/>
            <person name="Turgeon B."/>
            <person name="Goodwin S."/>
            <person name="Spatafora J."/>
            <person name="Crous P."/>
            <person name="Grigoriev I."/>
        </authorList>
    </citation>
    <scope>NUCLEOTIDE SEQUENCE</scope>
    <source>
        <strain evidence="2">CBS 260.36</strain>
    </source>
</reference>
<protein>
    <submittedName>
        <fullName evidence="2">Uncharacterized protein</fullName>
    </submittedName>
</protein>
<dbReference type="EMBL" id="ML996081">
    <property type="protein sequence ID" value="KAF2157519.1"/>
    <property type="molecule type" value="Genomic_DNA"/>
</dbReference>
<feature type="compositionally biased region" description="Polar residues" evidence="1">
    <location>
        <begin position="74"/>
        <end position="85"/>
    </location>
</feature>
<proteinExistence type="predicted"/>
<evidence type="ECO:0000313" key="3">
    <source>
        <dbReference type="Proteomes" id="UP000799439"/>
    </source>
</evidence>
<sequence>MFLFLVAVNLPSPEAIRIHLLPTHTNAGHVPPTRQIECKPSFVRRTIQSCSSASLRMTLLPEGRLSESSHENALYSSVPHSSGLL</sequence>
<accession>A0A9P4JES0</accession>
<keyword evidence="3" id="KW-1185">Reference proteome</keyword>
<evidence type="ECO:0000313" key="2">
    <source>
        <dbReference type="EMBL" id="KAF2157519.1"/>
    </source>
</evidence>
<name>A0A9P4JES0_9PEZI</name>
<dbReference type="AlphaFoldDB" id="A0A9P4JES0"/>
<dbReference type="Proteomes" id="UP000799439">
    <property type="component" value="Unassembled WGS sequence"/>
</dbReference>
<feature type="region of interest" description="Disordered" evidence="1">
    <location>
        <begin position="65"/>
        <end position="85"/>
    </location>
</feature>
<evidence type="ECO:0000256" key="1">
    <source>
        <dbReference type="SAM" id="MobiDB-lite"/>
    </source>
</evidence>